<dbReference type="FunFam" id="1.10.10.1100:FF:000002">
    <property type="entry name" value="Nitrite reductase large subunit"/>
    <property type="match status" value="1"/>
</dbReference>
<dbReference type="Gene3D" id="3.30.413.10">
    <property type="entry name" value="Sulfite Reductase Hemoprotein, domain 1"/>
    <property type="match status" value="1"/>
</dbReference>
<dbReference type="GeneID" id="68356883"/>
<dbReference type="GO" id="GO:0046872">
    <property type="term" value="F:metal ion binding"/>
    <property type="evidence" value="ECO:0007669"/>
    <property type="project" value="UniProtKB-KW"/>
</dbReference>
<evidence type="ECO:0000256" key="16">
    <source>
        <dbReference type="ARBA" id="ARBA00034078"/>
    </source>
</evidence>
<keyword evidence="11" id="KW-0274">FAD</keyword>
<dbReference type="PANTHER" id="PTHR43809">
    <property type="entry name" value="NITRITE REDUCTASE (NADH) LARGE SUBUNIT"/>
    <property type="match status" value="1"/>
</dbReference>
<dbReference type="InterPro" id="IPR006067">
    <property type="entry name" value="NO2/SO3_Rdtase_4Fe4S_dom"/>
</dbReference>
<evidence type="ECO:0000256" key="10">
    <source>
        <dbReference type="ARBA" id="ARBA00022723"/>
    </source>
</evidence>
<dbReference type="OrthoDB" id="432169at2759"/>
<evidence type="ECO:0000256" key="14">
    <source>
        <dbReference type="ARBA" id="ARBA00023014"/>
    </source>
</evidence>
<keyword evidence="14" id="KW-0411">Iron-sulfur</keyword>
<dbReference type="RefSeq" id="XP_044719189.1">
    <property type="nucleotide sequence ID" value="XM_044866225.1"/>
</dbReference>
<proteinExistence type="inferred from homology"/>
<name>A0A9P8MWT8_9HYPO</name>
<dbReference type="InterPro" id="IPR007419">
    <property type="entry name" value="BFD-like_2Fe2S-bd_dom"/>
</dbReference>
<reference evidence="20" key="1">
    <citation type="submission" date="2021-09" db="EMBL/GenBank/DDBJ databases">
        <title>A high-quality genome of the endoparasitic fungus Hirsutella rhossiliensis with a comparison of Hirsutella genomes reveals transposable elements contributing to genome size variation.</title>
        <authorList>
            <person name="Lin R."/>
            <person name="Jiao Y."/>
            <person name="Sun X."/>
            <person name="Ling J."/>
            <person name="Xie B."/>
            <person name="Cheng X."/>
        </authorList>
    </citation>
    <scope>NUCLEOTIDE SEQUENCE</scope>
    <source>
        <strain evidence="20">HR02</strain>
    </source>
</reference>
<dbReference type="GO" id="GO:0042128">
    <property type="term" value="P:nitrate assimilation"/>
    <property type="evidence" value="ECO:0007669"/>
    <property type="project" value="UniProtKB-KW"/>
</dbReference>
<evidence type="ECO:0000256" key="6">
    <source>
        <dbReference type="ARBA" id="ARBA00022485"/>
    </source>
</evidence>
<dbReference type="GO" id="GO:0016491">
    <property type="term" value="F:oxidoreductase activity"/>
    <property type="evidence" value="ECO:0007669"/>
    <property type="project" value="UniProtKB-KW"/>
</dbReference>
<dbReference type="Pfam" id="PF04324">
    <property type="entry name" value="Fer2_BFD"/>
    <property type="match status" value="1"/>
</dbReference>
<dbReference type="GO" id="GO:0020037">
    <property type="term" value="F:heme binding"/>
    <property type="evidence" value="ECO:0007669"/>
    <property type="project" value="InterPro"/>
</dbReference>
<gene>
    <name evidence="20" type="ORF">HRG_07754</name>
</gene>
<comment type="similarity">
    <text evidence="5">Belongs to the nitrite and sulfite reductase 4Fe-4S domain family.</text>
</comment>
<evidence type="ECO:0000256" key="9">
    <source>
        <dbReference type="ARBA" id="ARBA00022714"/>
    </source>
</evidence>
<dbReference type="SUPFAM" id="SSF55124">
    <property type="entry name" value="Nitrite/Sulfite reductase N-terminal domain-like"/>
    <property type="match status" value="1"/>
</dbReference>
<feature type="domain" description="Nitrite/sulphite reductase 4Fe-4S" evidence="18">
    <location>
        <begin position="557"/>
        <end position="600"/>
    </location>
</feature>
<organism evidence="20 21">
    <name type="scientific">Hirsutella rhossiliensis</name>
    <dbReference type="NCBI Taxonomy" id="111463"/>
    <lineage>
        <taxon>Eukaryota</taxon>
        <taxon>Fungi</taxon>
        <taxon>Dikarya</taxon>
        <taxon>Ascomycota</taxon>
        <taxon>Pezizomycotina</taxon>
        <taxon>Sordariomycetes</taxon>
        <taxon>Hypocreomycetidae</taxon>
        <taxon>Hypocreales</taxon>
        <taxon>Ophiocordycipitaceae</taxon>
        <taxon>Hirsutella</taxon>
    </lineage>
</organism>
<evidence type="ECO:0000256" key="15">
    <source>
        <dbReference type="ARBA" id="ARBA00023063"/>
    </source>
</evidence>
<dbReference type="Gene3D" id="3.50.50.60">
    <property type="entry name" value="FAD/NAD(P)-binding domain"/>
    <property type="match status" value="3"/>
</dbReference>
<evidence type="ECO:0000256" key="12">
    <source>
        <dbReference type="ARBA" id="ARBA00023002"/>
    </source>
</evidence>
<evidence type="ECO:0000259" key="19">
    <source>
        <dbReference type="Pfam" id="PF04324"/>
    </source>
</evidence>
<keyword evidence="21" id="KW-1185">Reference proteome</keyword>
<evidence type="ECO:0000256" key="13">
    <source>
        <dbReference type="ARBA" id="ARBA00023004"/>
    </source>
</evidence>
<evidence type="ECO:0000256" key="5">
    <source>
        <dbReference type="ARBA" id="ARBA00010429"/>
    </source>
</evidence>
<comment type="caution">
    <text evidence="20">The sequence shown here is derived from an EMBL/GenBank/DDBJ whole genome shotgun (WGS) entry which is preliminary data.</text>
</comment>
<dbReference type="PROSITE" id="PS00365">
    <property type="entry name" value="NIR_SIR"/>
    <property type="match status" value="1"/>
</dbReference>
<evidence type="ECO:0000256" key="3">
    <source>
        <dbReference type="ARBA" id="ARBA00001974"/>
    </source>
</evidence>
<feature type="domain" description="BFD-like [2Fe-2S]-binding" evidence="19">
    <location>
        <begin position="323"/>
        <end position="369"/>
    </location>
</feature>
<keyword evidence="13" id="KW-0408">Iron</keyword>
<dbReference type="InterPro" id="IPR036188">
    <property type="entry name" value="FAD/NAD-bd_sf"/>
</dbReference>
<dbReference type="AlphaFoldDB" id="A0A9P8MWT8"/>
<evidence type="ECO:0000313" key="20">
    <source>
        <dbReference type="EMBL" id="KAH0961676.1"/>
    </source>
</evidence>
<evidence type="ECO:0000256" key="17">
    <source>
        <dbReference type="SAM" id="MobiDB-lite"/>
    </source>
</evidence>
<keyword evidence="9" id="KW-0001">2Fe-2S</keyword>
<dbReference type="InterPro" id="IPR045854">
    <property type="entry name" value="NO2/SO3_Rdtase_4Fe4S_sf"/>
</dbReference>
<evidence type="ECO:0000256" key="8">
    <source>
        <dbReference type="ARBA" id="ARBA00022630"/>
    </source>
</evidence>
<dbReference type="PANTHER" id="PTHR43809:SF1">
    <property type="entry name" value="NITRITE REDUCTASE (NADH) LARGE SUBUNIT"/>
    <property type="match status" value="1"/>
</dbReference>
<dbReference type="InterPro" id="IPR006066">
    <property type="entry name" value="NO2/SO3_Rdtase_FeS/sirohaem_BS"/>
</dbReference>
<evidence type="ECO:0000259" key="18">
    <source>
        <dbReference type="Pfam" id="PF01077"/>
    </source>
</evidence>
<evidence type="ECO:0000256" key="11">
    <source>
        <dbReference type="ARBA" id="ARBA00022827"/>
    </source>
</evidence>
<comment type="cofactor">
    <cofactor evidence="3">
        <name>FAD</name>
        <dbReference type="ChEBI" id="CHEBI:57692"/>
    </cofactor>
</comment>
<comment type="cofactor">
    <cofactor evidence="1">
        <name>siroheme</name>
        <dbReference type="ChEBI" id="CHEBI:60052"/>
    </cofactor>
</comment>
<keyword evidence="15" id="KW-0534">Nitrate assimilation</keyword>
<keyword evidence="7" id="KW-0349">Heme</keyword>
<protein>
    <submittedName>
        <fullName evidence="20">BFD-like [2Fe-2S] binding domain-containing protein</fullName>
    </submittedName>
</protein>
<evidence type="ECO:0000256" key="2">
    <source>
        <dbReference type="ARBA" id="ARBA00001966"/>
    </source>
</evidence>
<evidence type="ECO:0000313" key="21">
    <source>
        <dbReference type="Proteomes" id="UP000824596"/>
    </source>
</evidence>
<dbReference type="Proteomes" id="UP000824596">
    <property type="component" value="Unassembled WGS sequence"/>
</dbReference>
<accession>A0A9P8MWT8</accession>
<keyword evidence="12" id="KW-0560">Oxidoreductase</keyword>
<dbReference type="InterPro" id="IPR052034">
    <property type="entry name" value="NasD-like"/>
</dbReference>
<keyword evidence="8" id="KW-0285">Flavoprotein</keyword>
<evidence type="ECO:0000256" key="7">
    <source>
        <dbReference type="ARBA" id="ARBA00022617"/>
    </source>
</evidence>
<evidence type="ECO:0000256" key="4">
    <source>
        <dbReference type="ARBA" id="ARBA00004909"/>
    </source>
</evidence>
<comment type="cofactor">
    <cofactor evidence="16">
        <name>[2Fe-2S] cluster</name>
        <dbReference type="ChEBI" id="CHEBI:190135"/>
    </cofactor>
</comment>
<dbReference type="SUPFAM" id="SSF56014">
    <property type="entry name" value="Nitrite and sulphite reductase 4Fe-4S domain-like"/>
    <property type="match status" value="1"/>
</dbReference>
<dbReference type="Pfam" id="PF01077">
    <property type="entry name" value="NIR_SIR"/>
    <property type="match status" value="1"/>
</dbReference>
<comment type="cofactor">
    <cofactor evidence="2">
        <name>[4Fe-4S] cluster</name>
        <dbReference type="ChEBI" id="CHEBI:49883"/>
    </cofactor>
</comment>
<feature type="region of interest" description="Disordered" evidence="17">
    <location>
        <begin position="299"/>
        <end position="320"/>
    </location>
</feature>
<dbReference type="Gene3D" id="1.10.10.1100">
    <property type="entry name" value="BFD-like [2Fe-2S]-binding domain"/>
    <property type="match status" value="1"/>
</dbReference>
<keyword evidence="6" id="KW-0004">4Fe-4S</keyword>
<dbReference type="InterPro" id="IPR041854">
    <property type="entry name" value="BFD-like_2Fe2S-bd_dom_sf"/>
</dbReference>
<sequence>MAEIPRELSVGLGMVAMAFLQKLFKYDARAREYSVTVLGEESHLAYNRVGLTSFFQHRKVDELYLNPLWAIPNPAKYALTYHIKTKVIGIKPTQSRQSHDGLESFAEVKLVERNKWVLSRQPDEDAGSMVVGQVRDLGLDVMLCKRIRIKSDQAHNVTGWFGVNARDELAHEAGIECAGGGIVVHDDLSTSDPECLRHWGMCQLAGPDVWPNRPGVEMAEVLAFNLTQAKLHSSIQTTRSQHKVEASELNFTDPFQIVYKKYIFTADGKYLVGGMMIGDTSDYVRLVPLVKNMKELRHAGPAHPGAQKDGGGWDDNPTTTQSACHNVTKGDIVKSVKDGLCKDIGAIKSCTKAGTGCGGCMPLVTTIFNKTMAVMGNEVKNHLCSHFNFSRADLFNIIMVKRLTTLPEVMREAGNDRRARDANYARRSEHIRIPWNRHVMEKPVHGLQDTNDRFLGNIQRNGTYSVVPRVPGGEITPDRLLVIGEAKRYNLYTKITGQRIDMFGARKQDLVEIWPARGGRHGIRPRLCQVAENGQELRRHDLVPVRIGDSVGMAGGVSGCVRECAEAQSKDFGLIATEKGFNVFIAGNGGAKPRHAQLLAKDAAR</sequence>
<dbReference type="InterPro" id="IPR036136">
    <property type="entry name" value="Nit/Sulf_reduc_fer-like_dom_sf"/>
</dbReference>
<keyword evidence="10" id="KW-0479">Metal-binding</keyword>
<dbReference type="GO" id="GO:0051539">
    <property type="term" value="F:4 iron, 4 sulfur cluster binding"/>
    <property type="evidence" value="ECO:0007669"/>
    <property type="project" value="UniProtKB-KW"/>
</dbReference>
<dbReference type="GO" id="GO:0051537">
    <property type="term" value="F:2 iron, 2 sulfur cluster binding"/>
    <property type="evidence" value="ECO:0007669"/>
    <property type="project" value="UniProtKB-KW"/>
</dbReference>
<dbReference type="EMBL" id="JAIZPD010000008">
    <property type="protein sequence ID" value="KAH0961676.1"/>
    <property type="molecule type" value="Genomic_DNA"/>
</dbReference>
<comment type="pathway">
    <text evidence="4">Nitrogen metabolism.</text>
</comment>
<evidence type="ECO:0000256" key="1">
    <source>
        <dbReference type="ARBA" id="ARBA00001929"/>
    </source>
</evidence>